<organism evidence="1 2">
    <name type="scientific">Candidatus Limenecus avicola</name>
    <dbReference type="NCBI Taxonomy" id="2840847"/>
    <lineage>
        <taxon>Bacteria</taxon>
        <taxon>Bacillati</taxon>
        <taxon>Bacillota</taxon>
        <taxon>Clostridia</taxon>
        <taxon>Eubacteriales</taxon>
        <taxon>Clostridiaceae</taxon>
        <taxon>Clostridiaceae incertae sedis</taxon>
        <taxon>Candidatus Limenecus</taxon>
    </lineage>
</organism>
<evidence type="ECO:0000313" key="1">
    <source>
        <dbReference type="EMBL" id="HIU92259.1"/>
    </source>
</evidence>
<protein>
    <recommendedName>
        <fullName evidence="3">Phage tail protein</fullName>
    </recommendedName>
</protein>
<accession>A0A9D1SR89</accession>
<gene>
    <name evidence="1" type="ORF">IAD26_03890</name>
</gene>
<sequence>MANERKRLKGRDGEVYAITKGTPLEGTEEGTALTAGTYYIVSKVAATGSGLPEGIVPGYVIKGAAAITVKTGDEVVPLTLTKKCDIQSFSVEYSADEIDVTTLCDDQRTYLAGFTEATGSLEGVTTLNVSEYLMNKFIPIVEQTGDTIEVSEIDGENLILRLVLNKKGSEIMSYFTPATITSFNIGAGVDDAQTYTANFRNTPDDDLIPCILKEIETAGA</sequence>
<dbReference type="EMBL" id="DVOD01000029">
    <property type="protein sequence ID" value="HIU92259.1"/>
    <property type="molecule type" value="Genomic_DNA"/>
</dbReference>
<evidence type="ECO:0000313" key="2">
    <source>
        <dbReference type="Proteomes" id="UP000886748"/>
    </source>
</evidence>
<reference evidence="1" key="2">
    <citation type="journal article" date="2021" name="PeerJ">
        <title>Extensive microbial diversity within the chicken gut microbiome revealed by metagenomics and culture.</title>
        <authorList>
            <person name="Gilroy R."/>
            <person name="Ravi A."/>
            <person name="Getino M."/>
            <person name="Pursley I."/>
            <person name="Horton D.L."/>
            <person name="Alikhan N.F."/>
            <person name="Baker D."/>
            <person name="Gharbi K."/>
            <person name="Hall N."/>
            <person name="Watson M."/>
            <person name="Adriaenssens E.M."/>
            <person name="Foster-Nyarko E."/>
            <person name="Jarju S."/>
            <person name="Secka A."/>
            <person name="Antonio M."/>
            <person name="Oren A."/>
            <person name="Chaudhuri R.R."/>
            <person name="La Ragione R."/>
            <person name="Hildebrand F."/>
            <person name="Pallen M.J."/>
        </authorList>
    </citation>
    <scope>NUCLEOTIDE SEQUENCE</scope>
    <source>
        <strain evidence="1">CHK154-7741</strain>
    </source>
</reference>
<reference evidence="1" key="1">
    <citation type="submission" date="2020-10" db="EMBL/GenBank/DDBJ databases">
        <authorList>
            <person name="Gilroy R."/>
        </authorList>
    </citation>
    <scope>NUCLEOTIDE SEQUENCE</scope>
    <source>
        <strain evidence="1">CHK154-7741</strain>
    </source>
</reference>
<comment type="caution">
    <text evidence="1">The sequence shown here is derived from an EMBL/GenBank/DDBJ whole genome shotgun (WGS) entry which is preliminary data.</text>
</comment>
<dbReference type="AlphaFoldDB" id="A0A9D1SR89"/>
<name>A0A9D1SR89_9CLOT</name>
<proteinExistence type="predicted"/>
<evidence type="ECO:0008006" key="3">
    <source>
        <dbReference type="Google" id="ProtNLM"/>
    </source>
</evidence>
<dbReference type="Proteomes" id="UP000886748">
    <property type="component" value="Unassembled WGS sequence"/>
</dbReference>